<feature type="domain" description="HTH-like" evidence="1">
    <location>
        <begin position="36"/>
        <end position="88"/>
    </location>
</feature>
<accession>A0A0D7WTM6</accession>
<evidence type="ECO:0000313" key="2">
    <source>
        <dbReference type="EMBL" id="KJD42349.1"/>
    </source>
</evidence>
<dbReference type="PANTHER" id="PTHR46889">
    <property type="entry name" value="TRANSPOSASE INSF FOR INSERTION SEQUENCE IS3B-RELATED"/>
    <property type="match status" value="1"/>
</dbReference>
<dbReference type="InterPro" id="IPR050900">
    <property type="entry name" value="Transposase_IS3/IS150/IS904"/>
</dbReference>
<name>A0A0D7WTM6_9BACL</name>
<dbReference type="InterPro" id="IPR025948">
    <property type="entry name" value="HTH-like_dom"/>
</dbReference>
<protein>
    <submittedName>
        <fullName evidence="2">Transposase</fullName>
    </submittedName>
</protein>
<evidence type="ECO:0000313" key="3">
    <source>
        <dbReference type="Proteomes" id="UP000032534"/>
    </source>
</evidence>
<feature type="non-terminal residue" evidence="2">
    <location>
        <position position="115"/>
    </location>
</feature>
<dbReference type="Pfam" id="PF13276">
    <property type="entry name" value="HTH_21"/>
    <property type="match status" value="1"/>
</dbReference>
<sequence>MRQNKHKYSVSAMCDVLNIPRSTYYYEECKVEVPSEDEISSIIVDIFQRSRQNYGTRKIKKELHQQGFTVSRRRIGRIMKEFGLVSSYTVAQYKPHPTKCNEAKQANVLDRKFEQ</sequence>
<organism evidence="2 3">
    <name type="scientific">Paenibacillus terrae</name>
    <dbReference type="NCBI Taxonomy" id="159743"/>
    <lineage>
        <taxon>Bacteria</taxon>
        <taxon>Bacillati</taxon>
        <taxon>Bacillota</taxon>
        <taxon>Bacilli</taxon>
        <taxon>Bacillales</taxon>
        <taxon>Paenibacillaceae</taxon>
        <taxon>Paenibacillus</taxon>
    </lineage>
</organism>
<keyword evidence="3" id="KW-1185">Reference proteome</keyword>
<proteinExistence type="predicted"/>
<comment type="caution">
    <text evidence="2">The sequence shown here is derived from an EMBL/GenBank/DDBJ whole genome shotgun (WGS) entry which is preliminary data.</text>
</comment>
<dbReference type="AlphaFoldDB" id="A0A0D7WTM6"/>
<gene>
    <name evidence="2" type="ORF">QD47_28690</name>
</gene>
<dbReference type="PATRIC" id="fig|159743.3.peg.6407"/>
<reference evidence="2 3" key="1">
    <citation type="submission" date="2014-11" db="EMBL/GenBank/DDBJ databases">
        <title>Draft Genome Sequences of Paenibacillus polymyxa NRRL B-30509 and Paenibacillus terrae NRRL B-30644, Strains from a Poultry Environment that Produce Tridecaptin A and Paenicidins.</title>
        <authorList>
            <person name="van Belkum M.J."/>
            <person name="Lohans C.T."/>
            <person name="Vederas J.C."/>
        </authorList>
    </citation>
    <scope>NUCLEOTIDE SEQUENCE [LARGE SCALE GENOMIC DNA]</scope>
    <source>
        <strain evidence="2 3">NRRL B-30644</strain>
    </source>
</reference>
<evidence type="ECO:0000259" key="1">
    <source>
        <dbReference type="Pfam" id="PF13276"/>
    </source>
</evidence>
<dbReference type="EMBL" id="JTHP01000133">
    <property type="protein sequence ID" value="KJD42349.1"/>
    <property type="molecule type" value="Genomic_DNA"/>
</dbReference>
<dbReference type="Proteomes" id="UP000032534">
    <property type="component" value="Unassembled WGS sequence"/>
</dbReference>